<organism evidence="1 2">
    <name type="scientific">Tenggerimyces flavus</name>
    <dbReference type="NCBI Taxonomy" id="1708749"/>
    <lineage>
        <taxon>Bacteria</taxon>
        <taxon>Bacillati</taxon>
        <taxon>Actinomycetota</taxon>
        <taxon>Actinomycetes</taxon>
        <taxon>Propionibacteriales</taxon>
        <taxon>Nocardioidaceae</taxon>
        <taxon>Tenggerimyces</taxon>
    </lineage>
</organism>
<protein>
    <submittedName>
        <fullName evidence="1">Uncharacterized protein</fullName>
    </submittedName>
</protein>
<dbReference type="EMBL" id="JBHRZH010000036">
    <property type="protein sequence ID" value="MFC3765259.1"/>
    <property type="molecule type" value="Genomic_DNA"/>
</dbReference>
<proteinExistence type="predicted"/>
<gene>
    <name evidence="1" type="ORF">ACFOUW_30795</name>
</gene>
<reference evidence="2" key="1">
    <citation type="journal article" date="2019" name="Int. J. Syst. Evol. Microbiol.">
        <title>The Global Catalogue of Microorganisms (GCM) 10K type strain sequencing project: providing services to taxonomists for standard genome sequencing and annotation.</title>
        <authorList>
            <consortium name="The Broad Institute Genomics Platform"/>
            <consortium name="The Broad Institute Genome Sequencing Center for Infectious Disease"/>
            <person name="Wu L."/>
            <person name="Ma J."/>
        </authorList>
    </citation>
    <scope>NUCLEOTIDE SEQUENCE [LARGE SCALE GENOMIC DNA]</scope>
    <source>
        <strain evidence="2">CGMCC 4.7241</strain>
    </source>
</reference>
<comment type="caution">
    <text evidence="1">The sequence shown here is derived from an EMBL/GenBank/DDBJ whole genome shotgun (WGS) entry which is preliminary data.</text>
</comment>
<dbReference type="RefSeq" id="WP_205119052.1">
    <property type="nucleotide sequence ID" value="NZ_JAFBCM010000001.1"/>
</dbReference>
<keyword evidence="2" id="KW-1185">Reference proteome</keyword>
<name>A0ABV7YKD4_9ACTN</name>
<evidence type="ECO:0000313" key="1">
    <source>
        <dbReference type="EMBL" id="MFC3765259.1"/>
    </source>
</evidence>
<accession>A0ABV7YKD4</accession>
<evidence type="ECO:0000313" key="2">
    <source>
        <dbReference type="Proteomes" id="UP001595699"/>
    </source>
</evidence>
<dbReference type="Proteomes" id="UP001595699">
    <property type="component" value="Unassembled WGS sequence"/>
</dbReference>
<sequence>MARNIRTVDLHPAGCVGRHLLVGQVVLAEAFLHGLPDALDEPTQLAL</sequence>